<dbReference type="SUPFAM" id="SSF47384">
    <property type="entry name" value="Homodimeric domain of signal transducing histidine kinase"/>
    <property type="match status" value="1"/>
</dbReference>
<keyword evidence="5" id="KW-0808">Transferase</keyword>
<dbReference type="EMBL" id="FNZZ01000001">
    <property type="protein sequence ID" value="SEK60302.1"/>
    <property type="molecule type" value="Genomic_DNA"/>
</dbReference>
<dbReference type="InterPro" id="IPR037006">
    <property type="entry name" value="CheA-like_homodim_sf"/>
</dbReference>
<evidence type="ECO:0000256" key="2">
    <source>
        <dbReference type="ARBA" id="ARBA00012438"/>
    </source>
</evidence>
<dbReference type="InterPro" id="IPR036097">
    <property type="entry name" value="HisK_dim/P_sf"/>
</dbReference>
<evidence type="ECO:0000256" key="8">
    <source>
        <dbReference type="ARBA" id="ARBA00035100"/>
    </source>
</evidence>
<evidence type="ECO:0000313" key="14">
    <source>
        <dbReference type="Proteomes" id="UP000199214"/>
    </source>
</evidence>
<dbReference type="SMART" id="SM00073">
    <property type="entry name" value="HPT"/>
    <property type="match status" value="1"/>
</dbReference>
<dbReference type="SUPFAM" id="SSF55874">
    <property type="entry name" value="ATPase domain of HSP90 chaperone/DNA topoisomerase II/histidine kinase"/>
    <property type="match status" value="1"/>
</dbReference>
<dbReference type="GO" id="GO:0005737">
    <property type="term" value="C:cytoplasm"/>
    <property type="evidence" value="ECO:0007669"/>
    <property type="project" value="InterPro"/>
</dbReference>
<evidence type="ECO:0000259" key="10">
    <source>
        <dbReference type="PROSITE" id="PS50109"/>
    </source>
</evidence>
<dbReference type="STRING" id="1855283.SAMN05216382_0737"/>
<organism evidence="13 14">
    <name type="scientific">Sphingomonas palmae</name>
    <dbReference type="NCBI Taxonomy" id="1855283"/>
    <lineage>
        <taxon>Bacteria</taxon>
        <taxon>Pseudomonadati</taxon>
        <taxon>Pseudomonadota</taxon>
        <taxon>Alphaproteobacteria</taxon>
        <taxon>Sphingomonadales</taxon>
        <taxon>Sphingomonadaceae</taxon>
        <taxon>Sphingomonas</taxon>
    </lineage>
</organism>
<evidence type="ECO:0000259" key="11">
    <source>
        <dbReference type="PROSITE" id="PS50851"/>
    </source>
</evidence>
<gene>
    <name evidence="13" type="ORF">SAMN05216382_0737</name>
</gene>
<dbReference type="InterPro" id="IPR003594">
    <property type="entry name" value="HATPase_dom"/>
</dbReference>
<dbReference type="InterPro" id="IPR004358">
    <property type="entry name" value="Sig_transdc_His_kin-like_C"/>
</dbReference>
<evidence type="ECO:0000256" key="4">
    <source>
        <dbReference type="ARBA" id="ARBA00022553"/>
    </source>
</evidence>
<dbReference type="InterPro" id="IPR036641">
    <property type="entry name" value="HPT_dom_sf"/>
</dbReference>
<evidence type="ECO:0000256" key="7">
    <source>
        <dbReference type="ARBA" id="ARBA00023012"/>
    </source>
</evidence>
<dbReference type="GO" id="GO:0006935">
    <property type="term" value="P:chemotaxis"/>
    <property type="evidence" value="ECO:0007669"/>
    <property type="project" value="InterPro"/>
</dbReference>
<keyword evidence="6 13" id="KW-0418">Kinase</keyword>
<keyword evidence="7" id="KW-0902">Two-component regulatory system</keyword>
<dbReference type="Gene3D" id="3.30.565.10">
    <property type="entry name" value="Histidine kinase-like ATPase, C-terminal domain"/>
    <property type="match status" value="1"/>
</dbReference>
<comment type="catalytic activity">
    <reaction evidence="1">
        <text>ATP + protein L-histidine = ADP + protein N-phospho-L-histidine.</text>
        <dbReference type="EC" id="2.7.13.3"/>
    </reaction>
</comment>
<dbReference type="PANTHER" id="PTHR43395">
    <property type="entry name" value="SENSOR HISTIDINE KINASE CHEA"/>
    <property type="match status" value="1"/>
</dbReference>
<dbReference type="SMART" id="SM00260">
    <property type="entry name" value="CheW"/>
    <property type="match status" value="1"/>
</dbReference>
<dbReference type="PROSITE" id="PS50851">
    <property type="entry name" value="CHEW"/>
    <property type="match status" value="1"/>
</dbReference>
<feature type="modified residue" description="Phosphohistidine" evidence="9">
    <location>
        <position position="44"/>
    </location>
</feature>
<dbReference type="Proteomes" id="UP000199214">
    <property type="component" value="Unassembled WGS sequence"/>
</dbReference>
<dbReference type="AlphaFoldDB" id="A0A1H7IEM2"/>
<dbReference type="SMART" id="SM00387">
    <property type="entry name" value="HATPase_c"/>
    <property type="match status" value="1"/>
</dbReference>
<reference evidence="14" key="1">
    <citation type="submission" date="2016-10" db="EMBL/GenBank/DDBJ databases">
        <authorList>
            <person name="Varghese N."/>
            <person name="Submissions S."/>
        </authorList>
    </citation>
    <scope>NUCLEOTIDE SEQUENCE [LARGE SCALE GENOMIC DNA]</scope>
    <source>
        <strain evidence="14">JS21-1</strain>
    </source>
</reference>
<dbReference type="PRINTS" id="PR00344">
    <property type="entry name" value="BCTRLSENSOR"/>
</dbReference>
<feature type="domain" description="HPt" evidence="12">
    <location>
        <begin position="1"/>
        <end position="101"/>
    </location>
</feature>
<evidence type="ECO:0000256" key="1">
    <source>
        <dbReference type="ARBA" id="ARBA00000085"/>
    </source>
</evidence>
<dbReference type="InterPro" id="IPR005467">
    <property type="entry name" value="His_kinase_dom"/>
</dbReference>
<dbReference type="PANTHER" id="PTHR43395:SF1">
    <property type="entry name" value="CHEMOTAXIS PROTEIN CHEA"/>
    <property type="match status" value="1"/>
</dbReference>
<protein>
    <recommendedName>
        <fullName evidence="3">Chemotaxis protein CheA</fullName>
        <ecNumber evidence="2">2.7.13.3</ecNumber>
    </recommendedName>
</protein>
<dbReference type="GO" id="GO:0000155">
    <property type="term" value="F:phosphorelay sensor kinase activity"/>
    <property type="evidence" value="ECO:0007669"/>
    <property type="project" value="InterPro"/>
</dbReference>
<dbReference type="Gene3D" id="1.10.287.560">
    <property type="entry name" value="Histidine kinase CheA-like, homodimeric domain"/>
    <property type="match status" value="1"/>
</dbReference>
<feature type="domain" description="Histidine kinase" evidence="10">
    <location>
        <begin position="145"/>
        <end position="402"/>
    </location>
</feature>
<dbReference type="InterPro" id="IPR036061">
    <property type="entry name" value="CheW-like_dom_sf"/>
</dbReference>
<dbReference type="SUPFAM" id="SSF47226">
    <property type="entry name" value="Histidine-containing phosphotransfer domain, HPT domain"/>
    <property type="match status" value="1"/>
</dbReference>
<dbReference type="SUPFAM" id="SSF50341">
    <property type="entry name" value="CheW-like"/>
    <property type="match status" value="1"/>
</dbReference>
<dbReference type="SMART" id="SM01231">
    <property type="entry name" value="H-kinase_dim"/>
    <property type="match status" value="1"/>
</dbReference>
<keyword evidence="4 9" id="KW-0597">Phosphoprotein</keyword>
<evidence type="ECO:0000313" key="13">
    <source>
        <dbReference type="EMBL" id="SEK60302.1"/>
    </source>
</evidence>
<dbReference type="Pfam" id="PF02895">
    <property type="entry name" value="H-kinase_dim"/>
    <property type="match status" value="1"/>
</dbReference>
<evidence type="ECO:0000256" key="3">
    <source>
        <dbReference type="ARBA" id="ARBA00021495"/>
    </source>
</evidence>
<dbReference type="Pfam" id="PF01627">
    <property type="entry name" value="Hpt"/>
    <property type="match status" value="1"/>
</dbReference>
<evidence type="ECO:0000259" key="12">
    <source>
        <dbReference type="PROSITE" id="PS50894"/>
    </source>
</evidence>
<comment type="function">
    <text evidence="8">Involved in the transmission of sensory signals from the chemoreceptors to the flagellar motors. CheA is autophosphorylated; it can transfer its phosphate group to either CheB or CheY.</text>
</comment>
<evidence type="ECO:0000256" key="6">
    <source>
        <dbReference type="ARBA" id="ARBA00022777"/>
    </source>
</evidence>
<dbReference type="InterPro" id="IPR051315">
    <property type="entry name" value="Bact_Chemotaxis_CheA"/>
</dbReference>
<dbReference type="Gene3D" id="1.20.120.160">
    <property type="entry name" value="HPT domain"/>
    <property type="match status" value="1"/>
</dbReference>
<name>A0A1H7IEM2_9SPHN</name>
<sequence length="763" mass="81895">MDDLLQEFIAETRETLEALSGEIVGWERDPSDQARLGAIFRFVHTIKGSCGFLDLPRLARLSHAAEDVLSAVRAGDRHPDAATVSAILAIVDRIGEIVEAIDAGQPLDDGDEAALIALLEPGARAEVEPVIDVEAEVSPAGASLQPSHSARAPKRTVRLSIDLLDRMMSGVSDMVLARNQVARQLRDAGDPQLEATLERLSMTVAELRDTVTRTRMQRIDALFQALPRMVRDTAAAVGKTVSLVIEGGDVELDREMIEMLRDPLAHMVRNAIDHGIEARADRVFAGKPVSGTLRVAARQAGNLIVIEIADDGRGIDTNRLVEKFVRNQPARAAEIAGWSETRRLELIFEPGLSTREEAGDISGRGVGMDVVKANVEQIGGRISLRNEPGRGLVVTIEVPLTLAILNAVIVEAAETRFALSRQVVEEIVAVDKSALRIERFGAHAMAVVRGRRMPMVDLPALLGLASPETVALIAILTLREGVFALGLSGVVETQELVVKPAAPAVMSAGIYAGQMLPDDGVPILLLDAAGIAARAGLRFERQEVTVESEAVVEAPRALLFRDADQRRRMIAADAVGRIEQVPADAIAPAGDRWWVTREGAAVPLWSARVADPAQVRTILRLQLDGREIGYPIAEAIEIVDLPAEVVSEPGGATLVMLGDEPVELVDPLALFDPETTSGARPLCLLHGSESGWMEAFLRPTIEAAGYRVVREARPGTAVAVALAMEEEASSAPGHVIRLSRHAGTGLYRGDRAALVAALQEYRA</sequence>
<proteinExistence type="predicted"/>
<dbReference type="FunFam" id="3.30.565.10:FF:000016">
    <property type="entry name" value="Chemotaxis protein CheA, putative"/>
    <property type="match status" value="1"/>
</dbReference>
<dbReference type="PROSITE" id="PS50109">
    <property type="entry name" value="HIS_KIN"/>
    <property type="match status" value="1"/>
</dbReference>
<evidence type="ECO:0000256" key="5">
    <source>
        <dbReference type="ARBA" id="ARBA00022679"/>
    </source>
</evidence>
<dbReference type="Pfam" id="PF01584">
    <property type="entry name" value="CheW"/>
    <property type="match status" value="1"/>
</dbReference>
<dbReference type="InterPro" id="IPR008207">
    <property type="entry name" value="Sig_transdc_His_kin_Hpt_dom"/>
</dbReference>
<accession>A0A1H7IEM2</accession>
<dbReference type="OrthoDB" id="9803176at2"/>
<dbReference type="InterPro" id="IPR036890">
    <property type="entry name" value="HATPase_C_sf"/>
</dbReference>
<dbReference type="RefSeq" id="WP_093003335.1">
    <property type="nucleotide sequence ID" value="NZ_FNZZ01000001.1"/>
</dbReference>
<dbReference type="InterPro" id="IPR002545">
    <property type="entry name" value="CheW-lke_dom"/>
</dbReference>
<dbReference type="InterPro" id="IPR004105">
    <property type="entry name" value="CheA-like_dim"/>
</dbReference>
<dbReference type="EC" id="2.7.13.3" evidence="2"/>
<evidence type="ECO:0000256" key="9">
    <source>
        <dbReference type="PROSITE-ProRule" id="PRU00110"/>
    </source>
</evidence>
<dbReference type="CDD" id="cd00088">
    <property type="entry name" value="HPT"/>
    <property type="match status" value="1"/>
</dbReference>
<feature type="domain" description="CheW-like" evidence="11">
    <location>
        <begin position="404"/>
        <end position="537"/>
    </location>
</feature>
<dbReference type="PROSITE" id="PS50894">
    <property type="entry name" value="HPT"/>
    <property type="match status" value="1"/>
</dbReference>
<keyword evidence="14" id="KW-1185">Reference proteome</keyword>
<dbReference type="Pfam" id="PF02518">
    <property type="entry name" value="HATPase_c"/>
    <property type="match status" value="1"/>
</dbReference>